<evidence type="ECO:0000313" key="2">
    <source>
        <dbReference type="Proteomes" id="UP000195338"/>
    </source>
</evidence>
<proteinExistence type="predicted"/>
<dbReference type="EMBL" id="FLUX01000007">
    <property type="protein sequence ID" value="SCA74476.1"/>
    <property type="molecule type" value="Genomic_DNA"/>
</dbReference>
<dbReference type="Proteomes" id="UP000195338">
    <property type="component" value="Unassembled WGS sequence"/>
</dbReference>
<keyword evidence="2" id="KW-1185">Reference proteome</keyword>
<reference evidence="1 2" key="1">
    <citation type="submission" date="2016-04" db="EMBL/GenBank/DDBJ databases">
        <authorList>
            <person name="Mornico D."/>
        </authorList>
    </citation>
    <scope>NUCLEOTIDE SEQUENCE [LARGE SCALE GENOMIC DNA]</scope>
    <source>
        <strain evidence="1 2">A121</strain>
    </source>
</reference>
<name>A0ABY0K223_9ENTR</name>
<sequence>MAIITPHRMQTSGFPVFLFARLILMRKLLTIRFQKDF</sequence>
<gene>
    <name evidence="1" type="ORF">BN4901_0341</name>
</gene>
<protein>
    <submittedName>
        <fullName evidence="1">Uncharacterized protein</fullName>
    </submittedName>
</protein>
<comment type="caution">
    <text evidence="1">The sequence shown here is derived from an EMBL/GenBank/DDBJ whole genome shotgun (WGS) entry which is preliminary data.</text>
</comment>
<evidence type="ECO:0000313" key="1">
    <source>
        <dbReference type="EMBL" id="SCA74476.1"/>
    </source>
</evidence>
<accession>A0ABY0K223</accession>
<organism evidence="1 2">
    <name type="scientific">Citrobacter europaeus</name>
    <dbReference type="NCBI Taxonomy" id="1914243"/>
    <lineage>
        <taxon>Bacteria</taxon>
        <taxon>Pseudomonadati</taxon>
        <taxon>Pseudomonadota</taxon>
        <taxon>Gammaproteobacteria</taxon>
        <taxon>Enterobacterales</taxon>
        <taxon>Enterobacteriaceae</taxon>
        <taxon>Citrobacter</taxon>
    </lineage>
</organism>